<evidence type="ECO:0000313" key="3">
    <source>
        <dbReference type="EMBL" id="KAF5767354.1"/>
    </source>
</evidence>
<dbReference type="OrthoDB" id="692882at2759"/>
<name>A0A251SFJ2_HELAN</name>
<dbReference type="AlphaFoldDB" id="A0A251SFJ2"/>
<dbReference type="Gramene" id="mRNA:HanXRQr2_Chr14g0623361">
    <property type="protein sequence ID" value="mRNA:HanXRQr2_Chr14g0623361"/>
    <property type="gene ID" value="HanXRQr2_Chr14g0623361"/>
</dbReference>
<dbReference type="SUPFAM" id="SSF55008">
    <property type="entry name" value="HMA, heavy metal-associated domain"/>
    <property type="match status" value="1"/>
</dbReference>
<evidence type="ECO:0000313" key="4">
    <source>
        <dbReference type="EMBL" id="OTF97045.1"/>
    </source>
</evidence>
<dbReference type="EMBL" id="MNCJ02000329">
    <property type="protein sequence ID" value="KAF5767354.1"/>
    <property type="molecule type" value="Genomic_DNA"/>
</dbReference>
<reference evidence="3 5" key="1">
    <citation type="journal article" date="2017" name="Nature">
        <title>The sunflower genome provides insights into oil metabolism, flowering and Asterid evolution.</title>
        <authorList>
            <person name="Badouin H."/>
            <person name="Gouzy J."/>
            <person name="Grassa C.J."/>
            <person name="Murat F."/>
            <person name="Staton S.E."/>
            <person name="Cottret L."/>
            <person name="Lelandais-Briere C."/>
            <person name="Owens G.L."/>
            <person name="Carrere S."/>
            <person name="Mayjonade B."/>
            <person name="Legrand L."/>
            <person name="Gill N."/>
            <person name="Kane N.C."/>
            <person name="Bowers J.E."/>
            <person name="Hubner S."/>
            <person name="Bellec A."/>
            <person name="Berard A."/>
            <person name="Berges H."/>
            <person name="Blanchet N."/>
            <person name="Boniface M.C."/>
            <person name="Brunel D."/>
            <person name="Catrice O."/>
            <person name="Chaidir N."/>
            <person name="Claudel C."/>
            <person name="Donnadieu C."/>
            <person name="Faraut T."/>
            <person name="Fievet G."/>
            <person name="Helmstetter N."/>
            <person name="King M."/>
            <person name="Knapp S.J."/>
            <person name="Lai Z."/>
            <person name="Le Paslier M.C."/>
            <person name="Lippi Y."/>
            <person name="Lorenzon L."/>
            <person name="Mandel J.R."/>
            <person name="Marage G."/>
            <person name="Marchand G."/>
            <person name="Marquand E."/>
            <person name="Bret-Mestries E."/>
            <person name="Morien E."/>
            <person name="Nambeesan S."/>
            <person name="Nguyen T."/>
            <person name="Pegot-Espagnet P."/>
            <person name="Pouilly N."/>
            <person name="Raftis F."/>
            <person name="Sallet E."/>
            <person name="Schiex T."/>
            <person name="Thomas J."/>
            <person name="Vandecasteele C."/>
            <person name="Vares D."/>
            <person name="Vear F."/>
            <person name="Vautrin S."/>
            <person name="Crespi M."/>
            <person name="Mangin B."/>
            <person name="Burke J.M."/>
            <person name="Salse J."/>
            <person name="Munos S."/>
            <person name="Vincourt P."/>
            <person name="Rieseberg L.H."/>
            <person name="Langlade N.B."/>
        </authorList>
    </citation>
    <scope>NUCLEOTIDE SEQUENCE [LARGE SCALE GENOMIC DNA]</scope>
    <source>
        <strain evidence="5">cv. SF193</strain>
        <tissue evidence="3">Leaves</tissue>
    </source>
</reference>
<dbReference type="Gene3D" id="3.30.70.100">
    <property type="match status" value="1"/>
</dbReference>
<accession>A0A251SFJ2</accession>
<reference evidence="4" key="2">
    <citation type="submission" date="2017-02" db="EMBL/GenBank/DDBJ databases">
        <title>Sunflower complete genome.</title>
        <authorList>
            <person name="Langlade N."/>
            <person name="Munos S."/>
        </authorList>
    </citation>
    <scope>NUCLEOTIDE SEQUENCE [LARGE SCALE GENOMIC DNA]</scope>
    <source>
        <tissue evidence="4">Leaves</tissue>
    </source>
</reference>
<dbReference type="GO" id="GO:0009626">
    <property type="term" value="P:plant-type hypersensitive response"/>
    <property type="evidence" value="ECO:0007669"/>
    <property type="project" value="UniProtKB-KW"/>
</dbReference>
<gene>
    <name evidence="4" type="ORF">HannXRQ_Chr14g0430241</name>
    <name evidence="3" type="ORF">HanXRQr2_Chr14g0623361</name>
</gene>
<proteinExistence type="predicted"/>
<protein>
    <submittedName>
        <fullName evidence="3">Heavy metal-associated domain superfamily</fullName>
    </submittedName>
    <submittedName>
        <fullName evidence="4">Putative heavy metal-associated domain, HMA</fullName>
    </submittedName>
</protein>
<dbReference type="InterPro" id="IPR044296">
    <property type="entry name" value="HIPP46"/>
</dbReference>
<reference evidence="3" key="3">
    <citation type="submission" date="2020-06" db="EMBL/GenBank/DDBJ databases">
        <title>Helianthus annuus Genome sequencing and assembly Release 2.</title>
        <authorList>
            <person name="Gouzy J."/>
            <person name="Langlade N."/>
            <person name="Munos S."/>
        </authorList>
    </citation>
    <scope>NUCLEOTIDE SEQUENCE</scope>
    <source>
        <tissue evidence="3">Leaves</tissue>
    </source>
</reference>
<dbReference type="PROSITE" id="PS50846">
    <property type="entry name" value="HMA_2"/>
    <property type="match status" value="1"/>
</dbReference>
<dbReference type="PANTHER" id="PTHR46371">
    <property type="entry name" value="OS04G0464100 PROTEIN"/>
    <property type="match status" value="1"/>
</dbReference>
<dbReference type="OMA" id="IQTNCEK"/>
<dbReference type="InterPro" id="IPR006121">
    <property type="entry name" value="HMA_dom"/>
</dbReference>
<comment type="subcellular location">
    <subcellularLocation>
        <location evidence="1">Membrane</location>
        <topology evidence="1">Peripheral membrane protein</topology>
    </subcellularLocation>
</comment>
<dbReference type="EMBL" id="CM007903">
    <property type="protein sequence ID" value="OTF97045.1"/>
    <property type="molecule type" value="Genomic_DNA"/>
</dbReference>
<evidence type="ECO:0000259" key="2">
    <source>
        <dbReference type="PROSITE" id="PS50846"/>
    </source>
</evidence>
<dbReference type="InterPro" id="IPR036163">
    <property type="entry name" value="HMA_dom_sf"/>
</dbReference>
<organism evidence="4 5">
    <name type="scientific">Helianthus annuus</name>
    <name type="common">Common sunflower</name>
    <dbReference type="NCBI Taxonomy" id="4232"/>
    <lineage>
        <taxon>Eukaryota</taxon>
        <taxon>Viridiplantae</taxon>
        <taxon>Streptophyta</taxon>
        <taxon>Embryophyta</taxon>
        <taxon>Tracheophyta</taxon>
        <taxon>Spermatophyta</taxon>
        <taxon>Magnoliopsida</taxon>
        <taxon>eudicotyledons</taxon>
        <taxon>Gunneridae</taxon>
        <taxon>Pentapetalae</taxon>
        <taxon>asterids</taxon>
        <taxon>campanulids</taxon>
        <taxon>Asterales</taxon>
        <taxon>Asteraceae</taxon>
        <taxon>Asteroideae</taxon>
        <taxon>Heliantheae alliance</taxon>
        <taxon>Heliantheae</taxon>
        <taxon>Helianthus</taxon>
    </lineage>
</organism>
<dbReference type="Proteomes" id="UP000215914">
    <property type="component" value="Chromosome 14"/>
</dbReference>
<dbReference type="STRING" id="4232.A0A251SFJ2"/>
<dbReference type="GO" id="GO:0016020">
    <property type="term" value="C:membrane"/>
    <property type="evidence" value="ECO:0007669"/>
    <property type="project" value="UniProtKB-SubCell"/>
</dbReference>
<evidence type="ECO:0000313" key="5">
    <source>
        <dbReference type="Proteomes" id="UP000215914"/>
    </source>
</evidence>
<feature type="domain" description="HMA" evidence="2">
    <location>
        <begin position="3"/>
        <end position="72"/>
    </location>
</feature>
<sequence>MLQKKIVINIQTNCEKCRTEAMKAAAKALGVNSVEVQGEDKKRMVVIGEGVDAAALTKLVRKKIKNASLEMVQQL</sequence>
<dbReference type="InParanoid" id="A0A251SFJ2"/>
<dbReference type="GO" id="GO:0046872">
    <property type="term" value="F:metal ion binding"/>
    <property type="evidence" value="ECO:0007669"/>
    <property type="project" value="InterPro"/>
</dbReference>
<evidence type="ECO:0000256" key="1">
    <source>
        <dbReference type="ARBA" id="ARBA00004170"/>
    </source>
</evidence>
<keyword evidence="5" id="KW-1185">Reference proteome</keyword>